<dbReference type="AlphaFoldDB" id="A0A168FG47"/>
<dbReference type="InterPro" id="IPR034660">
    <property type="entry name" value="DinB/YfiT-like"/>
</dbReference>
<dbReference type="STRING" id="1300344.I598_2115"/>
<dbReference type="OrthoDB" id="3376896at2"/>
<name>A0A168FG47_9MICO</name>
<keyword evidence="3" id="KW-1185">Reference proteome</keyword>
<dbReference type="SUPFAM" id="SSF109854">
    <property type="entry name" value="DinB/YfiT-like putative metalloenzymes"/>
    <property type="match status" value="1"/>
</dbReference>
<gene>
    <name evidence="2" type="ORF">I598_2115</name>
</gene>
<dbReference type="EMBL" id="CP014209">
    <property type="protein sequence ID" value="ANC31656.1"/>
    <property type="molecule type" value="Genomic_DNA"/>
</dbReference>
<proteinExistence type="predicted"/>
<sequence length="186" mass="21111">MVRDVSDDTPTRQADAIVPDTKDWTWVVDRPCPDCGFVPTDVDPTRVGDVVRDTLPRWRAALGRDDVRDRPAPDVWSTLEYGAHVRDVLTVFDRRLTLMLTHDDAAFDDWDQDAAALEGRYAELEPATVATDLTTAGEQVAARFDTVRPEDLDRHGRRSNGSEFTVRTFGRYFLHDVVHHLHDVRA</sequence>
<accession>A0A168FG47</accession>
<evidence type="ECO:0000259" key="1">
    <source>
        <dbReference type="Pfam" id="PF12867"/>
    </source>
</evidence>
<reference evidence="2 3" key="1">
    <citation type="submission" date="2016-01" db="EMBL/GenBank/DDBJ databases">
        <title>Complete genome sequence of a soil Actinobacterium, Isoptericola dokdonensis DS-3.</title>
        <authorList>
            <person name="Kwon S.-K."/>
            <person name="Kim J.F."/>
        </authorList>
    </citation>
    <scope>NUCLEOTIDE SEQUENCE [LARGE SCALE GENOMIC DNA]</scope>
    <source>
        <strain evidence="2 3">DS-3</strain>
    </source>
</reference>
<dbReference type="Pfam" id="PF12867">
    <property type="entry name" value="DinB_2"/>
    <property type="match status" value="1"/>
</dbReference>
<dbReference type="KEGG" id="ido:I598_2115"/>
<evidence type="ECO:0000313" key="3">
    <source>
        <dbReference type="Proteomes" id="UP000076794"/>
    </source>
</evidence>
<dbReference type="PATRIC" id="fig|1300344.3.peg.2123"/>
<organism evidence="2 3">
    <name type="scientific">Isoptericola dokdonensis DS-3</name>
    <dbReference type="NCBI Taxonomy" id="1300344"/>
    <lineage>
        <taxon>Bacteria</taxon>
        <taxon>Bacillati</taxon>
        <taxon>Actinomycetota</taxon>
        <taxon>Actinomycetes</taxon>
        <taxon>Micrococcales</taxon>
        <taxon>Promicromonosporaceae</taxon>
        <taxon>Isoptericola</taxon>
    </lineage>
</organism>
<feature type="domain" description="DinB-like" evidence="1">
    <location>
        <begin position="51"/>
        <end position="182"/>
    </location>
</feature>
<dbReference type="Gene3D" id="1.20.120.450">
    <property type="entry name" value="dinb family like domain"/>
    <property type="match status" value="1"/>
</dbReference>
<evidence type="ECO:0000313" key="2">
    <source>
        <dbReference type="EMBL" id="ANC31656.1"/>
    </source>
</evidence>
<dbReference type="Proteomes" id="UP000076794">
    <property type="component" value="Chromosome"/>
</dbReference>
<protein>
    <recommendedName>
        <fullName evidence="1">DinB-like domain-containing protein</fullName>
    </recommendedName>
</protein>
<dbReference type="InterPro" id="IPR024775">
    <property type="entry name" value="DinB-like"/>
</dbReference>